<dbReference type="GO" id="GO:0006241">
    <property type="term" value="P:CTP biosynthetic process"/>
    <property type="evidence" value="ECO:0007669"/>
    <property type="project" value="InterPro"/>
</dbReference>
<dbReference type="PRINTS" id="PR01243">
    <property type="entry name" value="NUCDPKINASE"/>
</dbReference>
<dbReference type="CDD" id="cd04413">
    <property type="entry name" value="NDPk_I"/>
    <property type="match status" value="1"/>
</dbReference>
<feature type="domain" description="Translation elongation factor EF1B beta/delta subunit guanine nucleotide exchange" evidence="16">
    <location>
        <begin position="333"/>
        <end position="419"/>
    </location>
</feature>
<feature type="domain" description="Elongation factor 1 beta central acidic region eukaryote" evidence="17">
    <location>
        <begin position="296"/>
        <end position="324"/>
    </location>
</feature>
<feature type="binding site" evidence="9">
    <location>
        <position position="122"/>
    </location>
    <ligand>
        <name>ATP</name>
        <dbReference type="ChEBI" id="CHEBI:30616"/>
    </ligand>
</feature>
<keyword evidence="6 10" id="KW-0251">Elongation factor</keyword>
<comment type="catalytic activity">
    <reaction evidence="12">
        <text>a 2'-deoxyribonucleoside 5'-diphosphate + ATP = a 2'-deoxyribonucleoside 5'-triphosphate + ADP</text>
        <dbReference type="Rhea" id="RHEA:44640"/>
        <dbReference type="ChEBI" id="CHEBI:30616"/>
        <dbReference type="ChEBI" id="CHEBI:61560"/>
        <dbReference type="ChEBI" id="CHEBI:73316"/>
        <dbReference type="ChEBI" id="CHEBI:456216"/>
        <dbReference type="EC" id="2.7.4.6"/>
    </reaction>
</comment>
<evidence type="ECO:0000256" key="11">
    <source>
        <dbReference type="RuleBase" id="RU004011"/>
    </source>
</evidence>
<dbReference type="PANTHER" id="PTHR11595">
    <property type="entry name" value="EF-HAND AND COILED-COIL DOMAIN-CONTAINING FAMILY MEMBER"/>
    <property type="match status" value="1"/>
</dbReference>
<feature type="compositionally biased region" description="Low complexity" evidence="14">
    <location>
        <begin position="277"/>
        <end position="287"/>
    </location>
</feature>
<dbReference type="InterPro" id="IPR001564">
    <property type="entry name" value="Nucleoside_diP_kinase"/>
</dbReference>
<evidence type="ECO:0000259" key="17">
    <source>
        <dbReference type="SMART" id="SM01182"/>
    </source>
</evidence>
<dbReference type="EMBL" id="VCGU01000008">
    <property type="protein sequence ID" value="TRY72116.1"/>
    <property type="molecule type" value="Genomic_DNA"/>
</dbReference>
<comment type="similarity">
    <text evidence="2 10">Belongs to the EF-1-beta/EF-1-delta family.</text>
</comment>
<keyword evidence="12" id="KW-0067">ATP-binding</keyword>
<dbReference type="OMA" id="QVMCVVE"/>
<protein>
    <recommendedName>
        <fullName evidence="12">Nucleoside diphosphate kinase</fullName>
        <ecNumber evidence="12">2.7.4.6</ecNumber>
    </recommendedName>
</protein>
<dbReference type="InterPro" id="IPR036219">
    <property type="entry name" value="eEF-1beta-like_sf"/>
</dbReference>
<sequence>MTSQQIHSLRVQCTFPVSQSTSSNPGKNGLNGERSFVMLKPDAVHRKMIGEIMNKLERRGFKLVATKYMKASRDLLQKHYADLSRKAFFKDLIDYMASGPVVPMVWEGLNVVQIVRTMLGETVPHKSAPGSLRGDLCVDVGRNIIHASDSVTSARKEIELWFHPAEVTSWKPCSIEWIYEDETLSEGHLGQQSAATSAKGKSGSLAAEIAKARQHIKNSLECVDNLTQLAGNQDLIQKIQKMENDNKNLQKVCDGLKSLVLKLDERVKQLESGGGAAKPAAAKPAAAAEEDDDVDLFGSDSDEEEDAEKVRIREERLKAYHEKKSKKPALIAKTSVLLDVKPWDDETDMDAMLKACKTIEKEGLVWGASKLVPVGYGIKKLQVMCVVEDDKVSIDELCEQIAEFEDFVQSVDVAAMSKI</sequence>
<evidence type="ECO:0000256" key="5">
    <source>
        <dbReference type="ARBA" id="ARBA00022679"/>
    </source>
</evidence>
<name>A0A553P342_TIGCA</name>
<feature type="region of interest" description="Disordered" evidence="14">
    <location>
        <begin position="272"/>
        <end position="309"/>
    </location>
</feature>
<dbReference type="GO" id="GO:0006228">
    <property type="term" value="P:UTP biosynthetic process"/>
    <property type="evidence" value="ECO:0007669"/>
    <property type="project" value="InterPro"/>
</dbReference>
<evidence type="ECO:0000313" key="18">
    <source>
        <dbReference type="EMBL" id="TRY72116.1"/>
    </source>
</evidence>
<dbReference type="GO" id="GO:0003746">
    <property type="term" value="F:translation elongation factor activity"/>
    <property type="evidence" value="ECO:0007669"/>
    <property type="project" value="UniProtKB-KW"/>
</dbReference>
<reference evidence="18 19" key="1">
    <citation type="journal article" date="2018" name="Nat. Ecol. Evol.">
        <title>Genomic signatures of mitonuclear coevolution across populations of Tigriopus californicus.</title>
        <authorList>
            <person name="Barreto F.S."/>
            <person name="Watson E.T."/>
            <person name="Lima T.G."/>
            <person name="Willett C.S."/>
            <person name="Edmands S."/>
            <person name="Li W."/>
            <person name="Burton R.S."/>
        </authorList>
    </citation>
    <scope>NUCLEOTIDE SEQUENCE [LARGE SCALE GENOMIC DNA]</scope>
    <source>
        <strain evidence="18 19">San Diego</strain>
    </source>
</reference>
<dbReference type="PROSITE" id="PS00825">
    <property type="entry name" value="EF1BD_2"/>
    <property type="match status" value="1"/>
</dbReference>
<evidence type="ECO:0000256" key="7">
    <source>
        <dbReference type="ARBA" id="ARBA00022777"/>
    </source>
</evidence>
<dbReference type="GO" id="GO:0005085">
    <property type="term" value="F:guanyl-nucleotide exchange factor activity"/>
    <property type="evidence" value="ECO:0007669"/>
    <property type="project" value="TreeGrafter"/>
</dbReference>
<dbReference type="Pfam" id="PF00736">
    <property type="entry name" value="EF1_GNE"/>
    <property type="match status" value="1"/>
</dbReference>
<evidence type="ECO:0000256" key="2">
    <source>
        <dbReference type="ARBA" id="ARBA00007411"/>
    </source>
</evidence>
<dbReference type="AlphaFoldDB" id="A0A553P342"/>
<feature type="binding site" evidence="9">
    <location>
        <position position="133"/>
    </location>
    <ligand>
        <name>ATP</name>
        <dbReference type="ChEBI" id="CHEBI:30616"/>
    </ligand>
</feature>
<dbReference type="SUPFAM" id="SSF54984">
    <property type="entry name" value="eEF-1beta-like"/>
    <property type="match status" value="1"/>
</dbReference>
<dbReference type="HAMAP" id="MF_00451">
    <property type="entry name" value="NDP_kinase"/>
    <property type="match status" value="1"/>
</dbReference>
<evidence type="ECO:0000256" key="10">
    <source>
        <dbReference type="RuleBase" id="RU003791"/>
    </source>
</evidence>
<evidence type="ECO:0000256" key="6">
    <source>
        <dbReference type="ARBA" id="ARBA00022768"/>
    </source>
</evidence>
<dbReference type="InterPro" id="IPR034907">
    <property type="entry name" value="NDK-like_dom"/>
</dbReference>
<proteinExistence type="inferred from homology"/>
<dbReference type="PROSITE" id="PS00824">
    <property type="entry name" value="EF1BD_1"/>
    <property type="match status" value="1"/>
</dbReference>
<dbReference type="PROSITE" id="PS51374">
    <property type="entry name" value="NDPK_LIKE"/>
    <property type="match status" value="1"/>
</dbReference>
<dbReference type="InterPro" id="IPR023005">
    <property type="entry name" value="Nucleoside_diP_kinase_AS"/>
</dbReference>
<dbReference type="GO" id="GO:0004550">
    <property type="term" value="F:nucleoside diphosphate kinase activity"/>
    <property type="evidence" value="ECO:0007669"/>
    <property type="project" value="UniProtKB-EC"/>
</dbReference>
<comment type="similarity">
    <text evidence="3 9 11">Belongs to the NDK family.</text>
</comment>
<evidence type="ECO:0000259" key="16">
    <source>
        <dbReference type="SMART" id="SM00888"/>
    </source>
</evidence>
<dbReference type="InterPro" id="IPR014038">
    <property type="entry name" value="EF1B_bsu/dsu_GNE"/>
</dbReference>
<feature type="binding site" evidence="9">
    <location>
        <position position="116"/>
    </location>
    <ligand>
        <name>ATP</name>
        <dbReference type="ChEBI" id="CHEBI:30616"/>
    </ligand>
</feature>
<feature type="binding site" evidence="9">
    <location>
        <position position="143"/>
    </location>
    <ligand>
        <name>ATP</name>
        <dbReference type="ChEBI" id="CHEBI:30616"/>
    </ligand>
</feature>
<feature type="compositionally biased region" description="Acidic residues" evidence="14">
    <location>
        <begin position="288"/>
        <end position="307"/>
    </location>
</feature>
<evidence type="ECO:0000256" key="8">
    <source>
        <dbReference type="ARBA" id="ARBA00022917"/>
    </source>
</evidence>
<dbReference type="SMART" id="SM01182">
    <property type="entry name" value="EF-1_beta_acid"/>
    <property type="match status" value="1"/>
</dbReference>
<dbReference type="EC" id="2.7.4.6" evidence="12"/>
<feature type="active site" description="Pros-phosphohistidine intermediate" evidence="9">
    <location>
        <position position="146"/>
    </location>
</feature>
<dbReference type="InterPro" id="IPR018940">
    <property type="entry name" value="EF-1_beta_acid_region_euk"/>
</dbReference>
<dbReference type="SMART" id="SM00562">
    <property type="entry name" value="NDK"/>
    <property type="match status" value="1"/>
</dbReference>
<dbReference type="Gene3D" id="3.30.70.60">
    <property type="match status" value="1"/>
</dbReference>
<dbReference type="GO" id="GO:0005853">
    <property type="term" value="C:eukaryotic translation elongation factor 1 complex"/>
    <property type="evidence" value="ECO:0007669"/>
    <property type="project" value="InterPro"/>
</dbReference>
<dbReference type="FunFam" id="3.30.70.60:FF:000001">
    <property type="entry name" value="Elongation factor 1-beta 1 like"/>
    <property type="match status" value="1"/>
</dbReference>
<evidence type="ECO:0000256" key="14">
    <source>
        <dbReference type="SAM" id="MobiDB-lite"/>
    </source>
</evidence>
<feature type="binding site" evidence="9">
    <location>
        <position position="88"/>
    </location>
    <ligand>
        <name>ATP</name>
        <dbReference type="ChEBI" id="CHEBI:30616"/>
    </ligand>
</feature>
<comment type="subunit">
    <text evidence="4">EF-1 is composed of 4 subunits: alpha, beta, delta, and gamma.</text>
</comment>
<keyword evidence="7 12" id="KW-0418">Kinase</keyword>
<dbReference type="InterPro" id="IPR049720">
    <property type="entry name" value="EF1B_bsu/dsu"/>
</dbReference>
<evidence type="ECO:0000256" key="1">
    <source>
        <dbReference type="ARBA" id="ARBA00001946"/>
    </source>
</evidence>
<evidence type="ECO:0000313" key="19">
    <source>
        <dbReference type="Proteomes" id="UP000318571"/>
    </source>
</evidence>
<dbReference type="InterPro" id="IPR014717">
    <property type="entry name" value="Transl_elong_EF1B/ribsomal_bS6"/>
</dbReference>
<dbReference type="PANTHER" id="PTHR11595:SF26">
    <property type="entry name" value="ELONGATION FACTOR 1-DELTA"/>
    <property type="match status" value="1"/>
</dbReference>
<keyword evidence="13" id="KW-0175">Coiled coil</keyword>
<dbReference type="GO" id="GO:0005829">
    <property type="term" value="C:cytosol"/>
    <property type="evidence" value="ECO:0007669"/>
    <property type="project" value="TreeGrafter"/>
</dbReference>
<keyword evidence="8 10" id="KW-0648">Protein biosynthesis</keyword>
<dbReference type="GO" id="GO:0005524">
    <property type="term" value="F:ATP binding"/>
    <property type="evidence" value="ECO:0007669"/>
    <property type="project" value="UniProtKB-KW"/>
</dbReference>
<feature type="binding site" evidence="9">
    <location>
        <position position="40"/>
    </location>
    <ligand>
        <name>ATP</name>
        <dbReference type="ChEBI" id="CHEBI:30616"/>
    </ligand>
</feature>
<dbReference type="GO" id="GO:0006183">
    <property type="term" value="P:GTP biosynthetic process"/>
    <property type="evidence" value="ECO:0007669"/>
    <property type="project" value="InterPro"/>
</dbReference>
<dbReference type="STRING" id="6832.A0A553P342"/>
<comment type="caution">
    <text evidence="18">The sequence shown here is derived from an EMBL/GenBank/DDBJ whole genome shotgun (WGS) entry which is preliminary data.</text>
</comment>
<evidence type="ECO:0000256" key="13">
    <source>
        <dbReference type="SAM" id="Coils"/>
    </source>
</evidence>
<dbReference type="FunFam" id="3.30.70.141:FF:000002">
    <property type="entry name" value="Nucleoside diphosphate kinase"/>
    <property type="match status" value="1"/>
</dbReference>
<evidence type="ECO:0000259" key="15">
    <source>
        <dbReference type="SMART" id="SM00562"/>
    </source>
</evidence>
<gene>
    <name evidence="18" type="ORF">TCAL_10595</name>
</gene>
<dbReference type="PROSITE" id="PS00469">
    <property type="entry name" value="NDPK"/>
    <property type="match status" value="1"/>
</dbReference>
<dbReference type="Gene3D" id="3.30.70.141">
    <property type="entry name" value="Nucleoside diphosphate kinase-like domain"/>
    <property type="match status" value="1"/>
</dbReference>
<dbReference type="CDD" id="cd00292">
    <property type="entry name" value="EF1B"/>
    <property type="match status" value="1"/>
</dbReference>
<evidence type="ECO:0000256" key="9">
    <source>
        <dbReference type="PROSITE-ProRule" id="PRU00706"/>
    </source>
</evidence>
<feature type="domain" description="Nucleoside diphosphate kinase-like" evidence="15">
    <location>
        <begin position="32"/>
        <end position="169"/>
    </location>
</feature>
<dbReference type="NCBIfam" id="NF001908">
    <property type="entry name" value="PRK00668.1"/>
    <property type="match status" value="1"/>
</dbReference>
<dbReference type="Proteomes" id="UP000318571">
    <property type="component" value="Chromosome 7"/>
</dbReference>
<dbReference type="InterPro" id="IPR036850">
    <property type="entry name" value="NDK-like_dom_sf"/>
</dbReference>
<evidence type="ECO:0000256" key="3">
    <source>
        <dbReference type="ARBA" id="ARBA00008142"/>
    </source>
</evidence>
<dbReference type="Pfam" id="PF00334">
    <property type="entry name" value="NDK"/>
    <property type="match status" value="1"/>
</dbReference>
<keyword evidence="5 12" id="KW-0808">Transferase</keyword>
<evidence type="ECO:0000256" key="12">
    <source>
        <dbReference type="RuleBase" id="RU004013"/>
    </source>
</evidence>
<keyword evidence="19" id="KW-1185">Reference proteome</keyword>
<feature type="coiled-coil region" evidence="13">
    <location>
        <begin position="232"/>
        <end position="259"/>
    </location>
</feature>
<dbReference type="SMART" id="SM00888">
    <property type="entry name" value="EF1_GNE"/>
    <property type="match status" value="1"/>
</dbReference>
<dbReference type="InterPro" id="IPR001326">
    <property type="entry name" value="Transl_elong_EF1B_B/D_CS"/>
</dbReference>
<evidence type="ECO:0000256" key="4">
    <source>
        <dbReference type="ARBA" id="ARBA00011613"/>
    </source>
</evidence>
<dbReference type="Pfam" id="PF10587">
    <property type="entry name" value="EF-1_beta_acid"/>
    <property type="match status" value="1"/>
</dbReference>
<dbReference type="SUPFAM" id="SSF54919">
    <property type="entry name" value="Nucleoside diphosphate kinase, NDK"/>
    <property type="match status" value="1"/>
</dbReference>
<organism evidence="18 19">
    <name type="scientific">Tigriopus californicus</name>
    <name type="common">Marine copepod</name>
    <dbReference type="NCBI Taxonomy" id="6832"/>
    <lineage>
        <taxon>Eukaryota</taxon>
        <taxon>Metazoa</taxon>
        <taxon>Ecdysozoa</taxon>
        <taxon>Arthropoda</taxon>
        <taxon>Crustacea</taxon>
        <taxon>Multicrustacea</taxon>
        <taxon>Hexanauplia</taxon>
        <taxon>Copepoda</taxon>
        <taxon>Harpacticoida</taxon>
        <taxon>Harpacticidae</taxon>
        <taxon>Tigriopus</taxon>
    </lineage>
</organism>
<keyword evidence="12" id="KW-0547">Nucleotide-binding</keyword>
<accession>A0A553P342</accession>
<comment type="cofactor">
    <cofactor evidence="1">
        <name>Mg(2+)</name>
        <dbReference type="ChEBI" id="CHEBI:18420"/>
    </cofactor>
</comment>